<dbReference type="PIRSF" id="PIRSF028408">
    <property type="entry name" value="UCP028408"/>
    <property type="match status" value="1"/>
</dbReference>
<dbReference type="InterPro" id="IPR024537">
    <property type="entry name" value="DUF3322"/>
</dbReference>
<dbReference type="Pfam" id="PF11795">
    <property type="entry name" value="DUF3322"/>
    <property type="match status" value="1"/>
</dbReference>
<dbReference type="EMBL" id="VWXX01000001">
    <property type="protein sequence ID" value="KAA6187875.1"/>
    <property type="molecule type" value="Genomic_DNA"/>
</dbReference>
<dbReference type="Pfam" id="PF09983">
    <property type="entry name" value="JetD_C"/>
    <property type="match status" value="1"/>
</dbReference>
<keyword evidence="4" id="KW-1185">Reference proteome</keyword>
<dbReference type="InterPro" id="IPR014544">
    <property type="entry name" value="UCP028408"/>
</dbReference>
<gene>
    <name evidence="3" type="ORF">F2Q65_01155</name>
</gene>
<dbReference type="RefSeq" id="WP_150089546.1">
    <property type="nucleotide sequence ID" value="NZ_VWXX01000001.1"/>
</dbReference>
<dbReference type="InterPro" id="IPR024534">
    <property type="entry name" value="JetD_C"/>
</dbReference>
<protein>
    <recommendedName>
        <fullName evidence="5">DUF3322 and DUF2220 domain-containing protein</fullName>
    </recommendedName>
</protein>
<evidence type="ECO:0000313" key="3">
    <source>
        <dbReference type="EMBL" id="KAA6187875.1"/>
    </source>
</evidence>
<sequence>MSWTDLADVKAQLSRRWQRGELLRPLVTAEHAFPLRLRLKAPTASELSERFEDVRAWVAALAALPQLRLDWRELRHRVLGQQRLPQAIWVDSLDDAVALIGRRAETRRFEALVALTRAQRPQLLGWLGKRPLQALELADDWERLLGVVDWVVRHPRPGCYLRQVDIPGVHSKFIEAHRAVLAELLDLCLPPTAIVAEQTGIGRFAARYGFRDKPVRIRFRLLDTRIQLLPGVTSADITLDAECFAGLKTPIRRAFITENEINFLAFPPLPEAMVIFGAGYGWDALAQARWLQRCELHYWGDIDTHGFAILDQLRGQFPSAASFLMDRATLMAHAPLWGEEPEPVLRDLPRLTEAERSLFDTLRDNRIRKGLRLEQERIGFRWVEAALARLDHQPA</sequence>
<evidence type="ECO:0000259" key="1">
    <source>
        <dbReference type="Pfam" id="PF09983"/>
    </source>
</evidence>
<reference evidence="3 4" key="1">
    <citation type="submission" date="2019-09" db="EMBL/GenBank/DDBJ databases">
        <title>Whole-genome sequence of the purple sulfur bacterium Thiohalocapsa marina DSM 19078.</title>
        <authorList>
            <person name="Kyndt J.A."/>
            <person name="Meyer T.E."/>
        </authorList>
    </citation>
    <scope>NUCLEOTIDE SEQUENCE [LARGE SCALE GENOMIC DNA]</scope>
    <source>
        <strain evidence="3 4">DSM 19078</strain>
    </source>
</reference>
<accession>A0A5M8FVR8</accession>
<dbReference type="Proteomes" id="UP000322981">
    <property type="component" value="Unassembled WGS sequence"/>
</dbReference>
<feature type="domain" description="DUF3322" evidence="2">
    <location>
        <begin position="7"/>
        <end position="186"/>
    </location>
</feature>
<evidence type="ECO:0000259" key="2">
    <source>
        <dbReference type="Pfam" id="PF11795"/>
    </source>
</evidence>
<evidence type="ECO:0000313" key="4">
    <source>
        <dbReference type="Proteomes" id="UP000322981"/>
    </source>
</evidence>
<dbReference type="AlphaFoldDB" id="A0A5M8FVR8"/>
<dbReference type="OrthoDB" id="322908at2"/>
<comment type="caution">
    <text evidence="3">The sequence shown here is derived from an EMBL/GenBank/DDBJ whole genome shotgun (WGS) entry which is preliminary data.</text>
</comment>
<evidence type="ECO:0008006" key="5">
    <source>
        <dbReference type="Google" id="ProtNLM"/>
    </source>
</evidence>
<proteinExistence type="predicted"/>
<organism evidence="3 4">
    <name type="scientific">Thiohalocapsa marina</name>
    <dbReference type="NCBI Taxonomy" id="424902"/>
    <lineage>
        <taxon>Bacteria</taxon>
        <taxon>Pseudomonadati</taxon>
        <taxon>Pseudomonadota</taxon>
        <taxon>Gammaproteobacteria</taxon>
        <taxon>Chromatiales</taxon>
        <taxon>Chromatiaceae</taxon>
        <taxon>Thiohalocapsa</taxon>
    </lineage>
</organism>
<feature type="domain" description="Wadjet protein JetD C-terminal" evidence="1">
    <location>
        <begin position="209"/>
        <end position="387"/>
    </location>
</feature>
<name>A0A5M8FVR8_9GAMM</name>